<dbReference type="Proteomes" id="UP000294614">
    <property type="component" value="Unassembled WGS sequence"/>
</dbReference>
<evidence type="ECO:0000259" key="1">
    <source>
        <dbReference type="Pfam" id="PF00565"/>
    </source>
</evidence>
<evidence type="ECO:0000313" key="2">
    <source>
        <dbReference type="EMBL" id="TCK59519.1"/>
    </source>
</evidence>
<feature type="domain" description="TNase-like" evidence="1">
    <location>
        <begin position="46"/>
        <end position="107"/>
    </location>
</feature>
<dbReference type="RefSeq" id="WP_165871321.1">
    <property type="nucleotide sequence ID" value="NZ_SMGG01000006.1"/>
</dbReference>
<organism evidence="2 3">
    <name type="scientific">Seleniivibrio woodruffii</name>
    <dbReference type="NCBI Taxonomy" id="1078050"/>
    <lineage>
        <taxon>Bacteria</taxon>
        <taxon>Pseudomonadati</taxon>
        <taxon>Deferribacterota</taxon>
        <taxon>Deferribacteres</taxon>
        <taxon>Deferribacterales</taxon>
        <taxon>Geovibrionaceae</taxon>
        <taxon>Seleniivibrio</taxon>
    </lineage>
</organism>
<dbReference type="InterPro" id="IPR035437">
    <property type="entry name" value="SNase_OB-fold_sf"/>
</dbReference>
<sequence>MLFFCVPVFAATYGDADCSLVEVIDGDTIRCDIKGYPDIIGKGISVRFRDINTPEIKGEQRPLGLISKKKLEALLAGAETVTLKDISRDKYFRIDADIYHNGRKINTNELLQP</sequence>
<evidence type="ECO:0000313" key="3">
    <source>
        <dbReference type="Proteomes" id="UP000294614"/>
    </source>
</evidence>
<keyword evidence="3" id="KW-1185">Reference proteome</keyword>
<dbReference type="EMBL" id="SMGG01000006">
    <property type="protein sequence ID" value="TCK59519.1"/>
    <property type="molecule type" value="Genomic_DNA"/>
</dbReference>
<dbReference type="InterPro" id="IPR016071">
    <property type="entry name" value="Staphylococal_nuclease_OB-fold"/>
</dbReference>
<dbReference type="Gene3D" id="2.40.50.90">
    <property type="match status" value="1"/>
</dbReference>
<protein>
    <submittedName>
        <fullName evidence="2">Micrococcal nuclease</fullName>
    </submittedName>
</protein>
<dbReference type="Pfam" id="PF00565">
    <property type="entry name" value="SNase"/>
    <property type="match status" value="1"/>
</dbReference>
<gene>
    <name evidence="2" type="ORF">C8D98_2453</name>
</gene>
<dbReference type="AlphaFoldDB" id="A0A4R1K8Q8"/>
<accession>A0A4R1K8Q8</accession>
<dbReference type="SUPFAM" id="SSF50199">
    <property type="entry name" value="Staphylococcal nuclease"/>
    <property type="match status" value="1"/>
</dbReference>
<proteinExistence type="predicted"/>
<name>A0A4R1K8Q8_9BACT</name>
<comment type="caution">
    <text evidence="2">The sequence shown here is derived from an EMBL/GenBank/DDBJ whole genome shotgun (WGS) entry which is preliminary data.</text>
</comment>
<reference evidence="2 3" key="1">
    <citation type="submission" date="2019-03" db="EMBL/GenBank/DDBJ databases">
        <title>Genomic Encyclopedia of Type Strains, Phase IV (KMG-IV): sequencing the most valuable type-strain genomes for metagenomic binning, comparative biology and taxonomic classification.</title>
        <authorList>
            <person name="Goeker M."/>
        </authorList>
    </citation>
    <scope>NUCLEOTIDE SEQUENCE [LARGE SCALE GENOMIC DNA]</scope>
    <source>
        <strain evidence="2 3">DSM 24984</strain>
    </source>
</reference>